<evidence type="ECO:0000256" key="2">
    <source>
        <dbReference type="ARBA" id="ARBA00022448"/>
    </source>
</evidence>
<dbReference type="AlphaFoldDB" id="A0A6M0K2Q0"/>
<name>A0A6M0K2Q0_9GAMM</name>
<feature type="signal peptide" evidence="5">
    <location>
        <begin position="1"/>
        <end position="24"/>
    </location>
</feature>
<keyword evidence="3 5" id="KW-0732">Signal</keyword>
<comment type="subunit">
    <text evidence="1">Monomer.</text>
</comment>
<reference evidence="6 7" key="1">
    <citation type="submission" date="2020-02" db="EMBL/GenBank/DDBJ databases">
        <title>Genome sequences of Thiorhodococcus mannitoliphagus and Thiorhodococcus minor, purple sulfur photosynthetic bacteria in the gammaproteobacterial family, Chromatiaceae.</title>
        <authorList>
            <person name="Aviles F.A."/>
            <person name="Meyer T.E."/>
            <person name="Kyndt J.A."/>
        </authorList>
    </citation>
    <scope>NUCLEOTIDE SEQUENCE [LARGE SCALE GENOMIC DNA]</scope>
    <source>
        <strain evidence="6 7">DSM 11518</strain>
    </source>
</reference>
<evidence type="ECO:0000313" key="7">
    <source>
        <dbReference type="Proteomes" id="UP000483379"/>
    </source>
</evidence>
<evidence type="ECO:0000256" key="5">
    <source>
        <dbReference type="SAM" id="SignalP"/>
    </source>
</evidence>
<evidence type="ECO:0000256" key="1">
    <source>
        <dbReference type="ARBA" id="ARBA00011245"/>
    </source>
</evidence>
<dbReference type="Proteomes" id="UP000483379">
    <property type="component" value="Unassembled WGS sequence"/>
</dbReference>
<evidence type="ECO:0000256" key="4">
    <source>
        <dbReference type="ARBA" id="ARBA00022927"/>
    </source>
</evidence>
<dbReference type="GO" id="GO:0015031">
    <property type="term" value="P:protein transport"/>
    <property type="evidence" value="ECO:0007669"/>
    <property type="project" value="UniProtKB-KW"/>
</dbReference>
<dbReference type="SUPFAM" id="SSF89392">
    <property type="entry name" value="Prokaryotic lipoproteins and lipoprotein localization factors"/>
    <property type="match status" value="1"/>
</dbReference>
<dbReference type="EMBL" id="JAAIJQ010000072">
    <property type="protein sequence ID" value="NEV64048.1"/>
    <property type="molecule type" value="Genomic_DNA"/>
</dbReference>
<dbReference type="InterPro" id="IPR029046">
    <property type="entry name" value="LolA/LolB/LppX"/>
</dbReference>
<keyword evidence="2" id="KW-0813">Transport</keyword>
<gene>
    <name evidence="6" type="ORF">G3446_19530</name>
</gene>
<sequence>MTLRLLGSTVLALAWLALQGPALAQGQAGEGVPQEGALQESLGEIDQAALEALDRMGAYLRTLTAFELKAEDRIDEVLEDGQKIQLNKTVDLQVRRPDRLRAEIETDRKARVVFYDGKQFTIVSPEARFYATVEAPPTIRELLTQLNETYGIEIPLQDLFYWGTDAASGADIQKAMWVGTSKIRGQLTDHYAFRQPAVDWQIWIAQGTAPLPLRYVITTKEEPGAPQFVADMTWNTEAKPADSVFAFAPTEEDRPIEILAQGQVQTTPAGE</sequence>
<dbReference type="Pfam" id="PF09865">
    <property type="entry name" value="DUF2092"/>
    <property type="match status" value="1"/>
</dbReference>
<evidence type="ECO:0000313" key="6">
    <source>
        <dbReference type="EMBL" id="NEV64048.1"/>
    </source>
</evidence>
<comment type="caution">
    <text evidence="6">The sequence shown here is derived from an EMBL/GenBank/DDBJ whole genome shotgun (WGS) entry which is preliminary data.</text>
</comment>
<dbReference type="InterPro" id="IPR019207">
    <property type="entry name" value="DUF2092"/>
</dbReference>
<accession>A0A6M0K2Q0</accession>
<keyword evidence="4" id="KW-0653">Protein transport</keyword>
<dbReference type="RefSeq" id="WP_164454562.1">
    <property type="nucleotide sequence ID" value="NZ_JAAIJQ010000072.1"/>
</dbReference>
<proteinExistence type="predicted"/>
<feature type="chain" id="PRO_5026961235" evidence="5">
    <location>
        <begin position="25"/>
        <end position="271"/>
    </location>
</feature>
<keyword evidence="7" id="KW-1185">Reference proteome</keyword>
<protein>
    <submittedName>
        <fullName evidence="6">DUF2092 domain-containing protein</fullName>
    </submittedName>
</protein>
<organism evidence="6 7">
    <name type="scientific">Thiorhodococcus minor</name>
    <dbReference type="NCBI Taxonomy" id="57489"/>
    <lineage>
        <taxon>Bacteria</taxon>
        <taxon>Pseudomonadati</taxon>
        <taxon>Pseudomonadota</taxon>
        <taxon>Gammaproteobacteria</taxon>
        <taxon>Chromatiales</taxon>
        <taxon>Chromatiaceae</taxon>
        <taxon>Thiorhodococcus</taxon>
    </lineage>
</organism>
<evidence type="ECO:0000256" key="3">
    <source>
        <dbReference type="ARBA" id="ARBA00022729"/>
    </source>
</evidence>